<keyword evidence="2" id="KW-1185">Reference proteome</keyword>
<organism evidence="1 2">
    <name type="scientific">Candidatus Rhabdochlamydia oedothoracis</name>
    <dbReference type="NCBI Taxonomy" id="2720720"/>
    <lineage>
        <taxon>Bacteria</taxon>
        <taxon>Pseudomonadati</taxon>
        <taxon>Chlamydiota</taxon>
        <taxon>Chlamydiia</taxon>
        <taxon>Parachlamydiales</taxon>
        <taxon>Candidatus Rhabdochlamydiaceae</taxon>
        <taxon>Candidatus Rhabdochlamydia</taxon>
    </lineage>
</organism>
<evidence type="ECO:0000313" key="2">
    <source>
        <dbReference type="Proteomes" id="UP000826014"/>
    </source>
</evidence>
<accession>A0ABX8V1Z0</accession>
<evidence type="ECO:0000313" key="1">
    <source>
        <dbReference type="EMBL" id="QYF49206.1"/>
    </source>
</evidence>
<name>A0ABX8V1Z0_9BACT</name>
<reference evidence="1 2" key="1">
    <citation type="journal article" date="2022" name="bioRxiv">
        <title>Ecology and evolution of chlamydial symbionts of arthropods.</title>
        <authorList>
            <person name="Halter T."/>
            <person name="Koestlbacher S."/>
            <person name="Collingro A."/>
            <person name="Sixt B.S."/>
            <person name="Toenshoff E.R."/>
            <person name="Hendrickx F."/>
            <person name="Kostanjsek R."/>
            <person name="Horn M."/>
        </authorList>
    </citation>
    <scope>NUCLEOTIDE SEQUENCE [LARGE SCALE GENOMIC DNA]</scope>
    <source>
        <strain evidence="1">W744xW776</strain>
    </source>
</reference>
<sequence length="43" mass="4906">MGFERGLMSITASKSQLLFVFAYFFGFSPTKILAAFPNVLFYF</sequence>
<protein>
    <submittedName>
        <fullName evidence="1">Uncharacterized protein</fullName>
    </submittedName>
</protein>
<dbReference type="Proteomes" id="UP000826014">
    <property type="component" value="Chromosome"/>
</dbReference>
<gene>
    <name evidence="1" type="ORF">RHABOEDO_001499</name>
</gene>
<proteinExistence type="predicted"/>
<dbReference type="EMBL" id="CP075587">
    <property type="protein sequence ID" value="QYF49206.1"/>
    <property type="molecule type" value="Genomic_DNA"/>
</dbReference>